<accession>A0A8S5MU65</accession>
<dbReference type="CDD" id="cd00093">
    <property type="entry name" value="HTH_XRE"/>
    <property type="match status" value="1"/>
</dbReference>
<dbReference type="SUPFAM" id="SSF47413">
    <property type="entry name" value="lambda repressor-like DNA-binding domains"/>
    <property type="match status" value="1"/>
</dbReference>
<name>A0A8S5MU65_9CAUD</name>
<feature type="compositionally biased region" description="Basic and acidic residues" evidence="1">
    <location>
        <begin position="67"/>
        <end position="77"/>
    </location>
</feature>
<evidence type="ECO:0000259" key="2">
    <source>
        <dbReference type="PROSITE" id="PS50943"/>
    </source>
</evidence>
<dbReference type="InterPro" id="IPR001387">
    <property type="entry name" value="Cro/C1-type_HTH"/>
</dbReference>
<dbReference type="InterPro" id="IPR010982">
    <property type="entry name" value="Lambda_DNA-bd_dom_sf"/>
</dbReference>
<feature type="domain" description="HTH cro/C1-type" evidence="2">
    <location>
        <begin position="12"/>
        <end position="61"/>
    </location>
</feature>
<proteinExistence type="predicted"/>
<protein>
    <submittedName>
        <fullName evidence="3">Helix-turn-helix domain protein</fullName>
    </submittedName>
</protein>
<dbReference type="EMBL" id="BK014990">
    <property type="protein sequence ID" value="DAD85870.1"/>
    <property type="molecule type" value="Genomic_DNA"/>
</dbReference>
<feature type="region of interest" description="Disordered" evidence="1">
    <location>
        <begin position="57"/>
        <end position="77"/>
    </location>
</feature>
<dbReference type="PROSITE" id="PS50943">
    <property type="entry name" value="HTH_CROC1"/>
    <property type="match status" value="1"/>
</dbReference>
<dbReference type="Gene3D" id="1.10.260.40">
    <property type="entry name" value="lambda repressor-like DNA-binding domains"/>
    <property type="match status" value="1"/>
</dbReference>
<dbReference type="GO" id="GO:0003677">
    <property type="term" value="F:DNA binding"/>
    <property type="evidence" value="ECO:0007669"/>
    <property type="project" value="InterPro"/>
</dbReference>
<evidence type="ECO:0000313" key="3">
    <source>
        <dbReference type="EMBL" id="DAD85870.1"/>
    </source>
</evidence>
<evidence type="ECO:0000256" key="1">
    <source>
        <dbReference type="SAM" id="MobiDB-lite"/>
    </source>
</evidence>
<reference evidence="3" key="1">
    <citation type="journal article" date="2021" name="Proc. Natl. Acad. Sci. U.S.A.">
        <title>A Catalog of Tens of Thousands of Viruses from Human Metagenomes Reveals Hidden Associations with Chronic Diseases.</title>
        <authorList>
            <person name="Tisza M.J."/>
            <person name="Buck C.B."/>
        </authorList>
    </citation>
    <scope>NUCLEOTIDE SEQUENCE</scope>
    <source>
        <strain evidence="3">CtGdK3</strain>
    </source>
</reference>
<organism evidence="3">
    <name type="scientific">Siphoviridae sp. ctGdK3</name>
    <dbReference type="NCBI Taxonomy" id="2826222"/>
    <lineage>
        <taxon>Viruses</taxon>
        <taxon>Duplodnaviria</taxon>
        <taxon>Heunggongvirae</taxon>
        <taxon>Uroviricota</taxon>
        <taxon>Caudoviricetes</taxon>
    </lineage>
</organism>
<sequence>MFDFTRFNDLAKRKGITKLYIATQIGRHQSIFNDWSKGKSVPKPEHLRQVATLLDTTPEYLTGESDDPGHAPEPPEKQKKLLAEANSLSDAELEKALEYIQFLKSQREK</sequence>